<gene>
    <name evidence="2" type="ORF">BKL49_05315</name>
</gene>
<dbReference type="OrthoDB" id="5683269at2"/>
<comment type="caution">
    <text evidence="2">The sequence shown here is derived from an EMBL/GenBank/DDBJ whole genome shotgun (WGS) entry which is preliminary data.</text>
</comment>
<keyword evidence="3" id="KW-1185">Reference proteome</keyword>
<dbReference type="PROSITE" id="PS51257">
    <property type="entry name" value="PROKAR_LIPOPROTEIN"/>
    <property type="match status" value="1"/>
</dbReference>
<organism evidence="2 3">
    <name type="scientific">Rodentibacter myodis</name>
    <dbReference type="NCBI Taxonomy" id="1907939"/>
    <lineage>
        <taxon>Bacteria</taxon>
        <taxon>Pseudomonadati</taxon>
        <taxon>Pseudomonadota</taxon>
        <taxon>Gammaproteobacteria</taxon>
        <taxon>Pasteurellales</taxon>
        <taxon>Pasteurellaceae</taxon>
        <taxon>Rodentibacter</taxon>
    </lineage>
</organism>
<evidence type="ECO:0000313" key="2">
    <source>
        <dbReference type="EMBL" id="OOF58960.1"/>
    </source>
</evidence>
<evidence type="ECO:0000313" key="3">
    <source>
        <dbReference type="Proteomes" id="UP000188602"/>
    </source>
</evidence>
<evidence type="ECO:0000256" key="1">
    <source>
        <dbReference type="SAM" id="SignalP"/>
    </source>
</evidence>
<feature type="signal peptide" evidence="1">
    <location>
        <begin position="1"/>
        <end position="18"/>
    </location>
</feature>
<dbReference type="Proteomes" id="UP000188602">
    <property type="component" value="Unassembled WGS sequence"/>
</dbReference>
<protein>
    <recommendedName>
        <fullName evidence="4">Lipoprotein</fullName>
    </recommendedName>
</protein>
<sequence>MKKLLLVIIGAFIISACANKDVYFNGSEGSHSGMKFDKDTRHWGVNK</sequence>
<accession>A0A1V3JQK0</accession>
<dbReference type="STRING" id="1907939.BKL49_05315"/>
<dbReference type="AlphaFoldDB" id="A0A1V3JQK0"/>
<reference evidence="2 3" key="1">
    <citation type="submission" date="2016-10" db="EMBL/GenBank/DDBJ databases">
        <title>Rodentibacter gen. nov. and new species.</title>
        <authorList>
            <person name="Christensen H."/>
        </authorList>
    </citation>
    <scope>NUCLEOTIDE SEQUENCE [LARGE SCALE GENOMIC DNA]</scope>
    <source>
        <strain evidence="2 3">Ac151</strain>
    </source>
</reference>
<proteinExistence type="predicted"/>
<evidence type="ECO:0008006" key="4">
    <source>
        <dbReference type="Google" id="ProtNLM"/>
    </source>
</evidence>
<feature type="chain" id="PRO_5012008015" description="Lipoprotein" evidence="1">
    <location>
        <begin position="19"/>
        <end position="47"/>
    </location>
</feature>
<dbReference type="EMBL" id="MLHQ01000011">
    <property type="protein sequence ID" value="OOF58960.1"/>
    <property type="molecule type" value="Genomic_DNA"/>
</dbReference>
<dbReference type="RefSeq" id="WP_077423586.1">
    <property type="nucleotide sequence ID" value="NZ_MLHQ01000011.1"/>
</dbReference>
<name>A0A1V3JQK0_9PAST</name>
<keyword evidence="1" id="KW-0732">Signal</keyword>